<dbReference type="AlphaFoldDB" id="A0A4E0R5X9"/>
<evidence type="ECO:0000313" key="2">
    <source>
        <dbReference type="Proteomes" id="UP000030428"/>
    </source>
</evidence>
<organism evidence="1 2">
    <name type="scientific">Candidatus Thiomargarita nelsonii</name>
    <dbReference type="NCBI Taxonomy" id="1003181"/>
    <lineage>
        <taxon>Bacteria</taxon>
        <taxon>Pseudomonadati</taxon>
        <taxon>Pseudomonadota</taxon>
        <taxon>Gammaproteobacteria</taxon>
        <taxon>Thiotrichales</taxon>
        <taxon>Thiotrichaceae</taxon>
        <taxon>Thiomargarita</taxon>
    </lineage>
</organism>
<accession>A0A4E0R5X9</accession>
<gene>
    <name evidence="1" type="ORF">PN36_06550</name>
</gene>
<evidence type="ECO:0000313" key="1">
    <source>
        <dbReference type="EMBL" id="TGO03411.1"/>
    </source>
</evidence>
<comment type="caution">
    <text evidence="1">The sequence shown here is derived from an EMBL/GenBank/DDBJ whole genome shotgun (WGS) entry which is preliminary data.</text>
</comment>
<proteinExistence type="predicted"/>
<keyword evidence="2" id="KW-1185">Reference proteome</keyword>
<dbReference type="Proteomes" id="UP000030428">
    <property type="component" value="Unassembled WGS sequence"/>
</dbReference>
<dbReference type="EMBL" id="JSZA02000019">
    <property type="protein sequence ID" value="TGO03411.1"/>
    <property type="molecule type" value="Genomic_DNA"/>
</dbReference>
<name>A0A4E0R5X9_9GAMM</name>
<reference evidence="1 2" key="1">
    <citation type="journal article" date="2016" name="Front. Microbiol.">
        <title>Single-Cell (Meta-)Genomics of a Dimorphic Candidatus Thiomargarita nelsonii Reveals Genomic Plasticity.</title>
        <authorList>
            <person name="Flood B.E."/>
            <person name="Fliss P."/>
            <person name="Jones D.S."/>
            <person name="Dick G.J."/>
            <person name="Jain S."/>
            <person name="Kaster A.K."/>
            <person name="Winkel M."/>
            <person name="Mussmann M."/>
            <person name="Bailey J."/>
        </authorList>
    </citation>
    <scope>NUCLEOTIDE SEQUENCE [LARGE SCALE GENOMIC DNA]</scope>
    <source>
        <strain evidence="1">Hydrate Ridge</strain>
    </source>
</reference>
<protein>
    <submittedName>
        <fullName evidence="1">Uncharacterized protein</fullName>
    </submittedName>
</protein>
<sequence>MNKFLESFSDIERVKNASVFISCKYFLLWNEGIDLGEKIATTYPDLFDPLICLIESGGEFGFHHGELLVGGGAIPLNNWKRFADAKIYLTTTIASVGSVREASK</sequence>